<dbReference type="PROSITE" id="PS50847">
    <property type="entry name" value="GRAM_POS_ANCHORING"/>
    <property type="match status" value="1"/>
</dbReference>
<evidence type="ECO:0000256" key="6">
    <source>
        <dbReference type="SAM" id="Phobius"/>
    </source>
</evidence>
<evidence type="ECO:0000256" key="5">
    <source>
        <dbReference type="ARBA" id="ARBA00023088"/>
    </source>
</evidence>
<evidence type="ECO:0000313" key="9">
    <source>
        <dbReference type="EMBL" id="MFD1862811.1"/>
    </source>
</evidence>
<dbReference type="Proteomes" id="UP001597273">
    <property type="component" value="Unassembled WGS sequence"/>
</dbReference>
<keyword evidence="10" id="KW-1185">Reference proteome</keyword>
<dbReference type="InterPro" id="IPR019931">
    <property type="entry name" value="LPXTG_anchor"/>
</dbReference>
<reference evidence="10" key="1">
    <citation type="journal article" date="2019" name="Int. J. Syst. Evol. Microbiol.">
        <title>The Global Catalogue of Microorganisms (GCM) 10K type strain sequencing project: providing services to taxonomists for standard genome sequencing and annotation.</title>
        <authorList>
            <consortium name="The Broad Institute Genomics Platform"/>
            <consortium name="The Broad Institute Genome Sequencing Center for Infectious Disease"/>
            <person name="Wu L."/>
            <person name="Ma J."/>
        </authorList>
    </citation>
    <scope>NUCLEOTIDE SEQUENCE [LARGE SCALE GENOMIC DNA]</scope>
    <source>
        <strain evidence="10">CGMCC 1.15475</strain>
    </source>
</reference>
<keyword evidence="3" id="KW-0964">Secreted</keyword>
<evidence type="ECO:0000256" key="3">
    <source>
        <dbReference type="ARBA" id="ARBA00022525"/>
    </source>
</evidence>
<evidence type="ECO:0000256" key="7">
    <source>
        <dbReference type="SAM" id="SignalP"/>
    </source>
</evidence>
<feature type="domain" description="Gram-positive cocci surface proteins LPxTG" evidence="8">
    <location>
        <begin position="100"/>
        <end position="133"/>
    </location>
</feature>
<feature type="transmembrane region" description="Helical" evidence="6">
    <location>
        <begin position="109"/>
        <end position="126"/>
    </location>
</feature>
<accession>A0ABW4QGV1</accession>
<keyword evidence="5" id="KW-0572">Peptidoglycan-anchor</keyword>
<evidence type="ECO:0000313" key="10">
    <source>
        <dbReference type="Proteomes" id="UP001597273"/>
    </source>
</evidence>
<sequence length="133" mass="13956">MRKTVLAGSMCLMVFTGASGAYAETTDKDCADFSSRQEMMQFWYSNGYSAINDPHRLDGDGDGLACEVSKSEYDAFVAAQAGDANGGTAPATEAAEGEKLPATASRNPLIMLMGAGAAAAGSLLLFRRKRQEA</sequence>
<dbReference type="SMART" id="SM00894">
    <property type="entry name" value="Excalibur"/>
    <property type="match status" value="1"/>
</dbReference>
<dbReference type="Pfam" id="PF00746">
    <property type="entry name" value="Gram_pos_anchor"/>
    <property type="match status" value="1"/>
</dbReference>
<evidence type="ECO:0000256" key="1">
    <source>
        <dbReference type="ARBA" id="ARBA00004168"/>
    </source>
</evidence>
<evidence type="ECO:0000259" key="8">
    <source>
        <dbReference type="PROSITE" id="PS50847"/>
    </source>
</evidence>
<feature type="signal peptide" evidence="7">
    <location>
        <begin position="1"/>
        <end position="23"/>
    </location>
</feature>
<gene>
    <name evidence="9" type="ORF">ACFSDB_07700</name>
</gene>
<evidence type="ECO:0000256" key="4">
    <source>
        <dbReference type="ARBA" id="ARBA00022729"/>
    </source>
</evidence>
<feature type="chain" id="PRO_5046361731" evidence="7">
    <location>
        <begin position="24"/>
        <end position="133"/>
    </location>
</feature>
<dbReference type="EMBL" id="JBHUFW010000005">
    <property type="protein sequence ID" value="MFD1862811.1"/>
    <property type="molecule type" value="Genomic_DNA"/>
</dbReference>
<dbReference type="Pfam" id="PF05901">
    <property type="entry name" value="Excalibur"/>
    <property type="match status" value="1"/>
</dbReference>
<keyword evidence="2" id="KW-0134">Cell wall</keyword>
<keyword evidence="6" id="KW-0472">Membrane</keyword>
<keyword evidence="6" id="KW-0812">Transmembrane</keyword>
<name>A0ABW4QGV1_9BACL</name>
<organism evidence="9 10">
    <name type="scientific">Planococcus chinensis</name>
    <dbReference type="NCBI Taxonomy" id="272917"/>
    <lineage>
        <taxon>Bacteria</taxon>
        <taxon>Bacillati</taxon>
        <taxon>Bacillota</taxon>
        <taxon>Bacilli</taxon>
        <taxon>Bacillales</taxon>
        <taxon>Caryophanaceae</taxon>
        <taxon>Planococcus</taxon>
    </lineage>
</organism>
<dbReference type="InterPro" id="IPR008613">
    <property type="entry name" value="Excalibur_Ca-bd_domain"/>
</dbReference>
<comment type="subcellular location">
    <subcellularLocation>
        <location evidence="1">Secreted</location>
        <location evidence="1">Cell wall</location>
        <topology evidence="1">Peptidoglycan-anchor</topology>
    </subcellularLocation>
</comment>
<keyword evidence="4 7" id="KW-0732">Signal</keyword>
<protein>
    <submittedName>
        <fullName evidence="9">Excalibur calcium-binding domain-containing protein</fullName>
    </submittedName>
</protein>
<proteinExistence type="predicted"/>
<dbReference type="RefSeq" id="WP_204891726.1">
    <property type="nucleotide sequence ID" value="NZ_JBHUFW010000005.1"/>
</dbReference>
<evidence type="ECO:0000256" key="2">
    <source>
        <dbReference type="ARBA" id="ARBA00022512"/>
    </source>
</evidence>
<comment type="caution">
    <text evidence="9">The sequence shown here is derived from an EMBL/GenBank/DDBJ whole genome shotgun (WGS) entry which is preliminary data.</text>
</comment>
<keyword evidence="6" id="KW-1133">Transmembrane helix</keyword>
<dbReference type="NCBIfam" id="TIGR01167">
    <property type="entry name" value="LPXTG_anchor"/>
    <property type="match status" value="1"/>
</dbReference>